<evidence type="ECO:0000313" key="2">
    <source>
        <dbReference type="Proteomes" id="UP000759443"/>
    </source>
</evidence>
<dbReference type="SUPFAM" id="SSF46894">
    <property type="entry name" value="C-terminal effector domain of the bipartite response regulators"/>
    <property type="match status" value="1"/>
</dbReference>
<organism evidence="1 2">
    <name type="scientific">Rhizobium halophytocola</name>
    <dbReference type="NCBI Taxonomy" id="735519"/>
    <lineage>
        <taxon>Bacteria</taxon>
        <taxon>Pseudomonadati</taxon>
        <taxon>Pseudomonadota</taxon>
        <taxon>Alphaproteobacteria</taxon>
        <taxon>Hyphomicrobiales</taxon>
        <taxon>Rhizobiaceae</taxon>
        <taxon>Rhizobium/Agrobacterium group</taxon>
        <taxon>Rhizobium</taxon>
    </lineage>
</organism>
<dbReference type="Gene3D" id="1.10.10.10">
    <property type="entry name" value="Winged helix-like DNA-binding domain superfamily/Winged helix DNA-binding domain"/>
    <property type="match status" value="1"/>
</dbReference>
<dbReference type="RefSeq" id="WP_209946492.1">
    <property type="nucleotide sequence ID" value="NZ_JAGGJU010000008.1"/>
</dbReference>
<protein>
    <submittedName>
        <fullName evidence="1">DNA-binding NarL/FixJ family response regulator</fullName>
    </submittedName>
</protein>
<proteinExistence type="predicted"/>
<dbReference type="EMBL" id="JAGGJU010000008">
    <property type="protein sequence ID" value="MBP1851638.1"/>
    <property type="molecule type" value="Genomic_DNA"/>
</dbReference>
<dbReference type="Proteomes" id="UP000759443">
    <property type="component" value="Unassembled WGS sequence"/>
</dbReference>
<comment type="caution">
    <text evidence="1">The sequence shown here is derived from an EMBL/GenBank/DDBJ whole genome shotgun (WGS) entry which is preliminary data.</text>
</comment>
<dbReference type="InterPro" id="IPR036388">
    <property type="entry name" value="WH-like_DNA-bd_sf"/>
</dbReference>
<dbReference type="GO" id="GO:0003677">
    <property type="term" value="F:DNA binding"/>
    <property type="evidence" value="ECO:0007669"/>
    <property type="project" value="UniProtKB-KW"/>
</dbReference>
<dbReference type="InterPro" id="IPR016032">
    <property type="entry name" value="Sig_transdc_resp-reg_C-effctor"/>
</dbReference>
<keyword evidence="1" id="KW-0238">DNA-binding</keyword>
<name>A0ABS4E131_9HYPH</name>
<evidence type="ECO:0000313" key="1">
    <source>
        <dbReference type="EMBL" id="MBP1851638.1"/>
    </source>
</evidence>
<keyword evidence="2" id="KW-1185">Reference proteome</keyword>
<gene>
    <name evidence="1" type="ORF">J2Z17_003086</name>
</gene>
<sequence>MQAYDTGNDENAFRDLTQEEVDCLQDLAEGSAAPGQARNGSADSRDVDGLLESAQNKLGARNRLHAVSIALRRGIVRGLTDKT</sequence>
<accession>A0ABS4E131</accession>
<reference evidence="1 2" key="1">
    <citation type="submission" date="2021-03" db="EMBL/GenBank/DDBJ databases">
        <title>Genomic Encyclopedia of Type Strains, Phase IV (KMG-IV): sequencing the most valuable type-strain genomes for metagenomic binning, comparative biology and taxonomic classification.</title>
        <authorList>
            <person name="Goeker M."/>
        </authorList>
    </citation>
    <scope>NUCLEOTIDE SEQUENCE [LARGE SCALE GENOMIC DNA]</scope>
    <source>
        <strain evidence="1 2">DSM 21600</strain>
    </source>
</reference>